<evidence type="ECO:0000313" key="7">
    <source>
        <dbReference type="Proteomes" id="UP000588051"/>
    </source>
</evidence>
<dbReference type="Gene3D" id="1.10.10.10">
    <property type="entry name" value="Winged helix-like DNA-binding domain superfamily/Winged helix DNA-binding domain"/>
    <property type="match status" value="1"/>
</dbReference>
<gene>
    <name evidence="6" type="ORF">HV832_00830</name>
</gene>
<dbReference type="InterPro" id="IPR053812">
    <property type="entry name" value="HTH_Sigma70_ECF-like"/>
</dbReference>
<dbReference type="PANTHER" id="PTHR43133">
    <property type="entry name" value="RNA POLYMERASE ECF-TYPE SIGMA FACTO"/>
    <property type="match status" value="1"/>
</dbReference>
<keyword evidence="3" id="KW-0731">Sigma factor</keyword>
<name>A0A850QIZ0_9BURK</name>
<dbReference type="InterPro" id="IPR013324">
    <property type="entry name" value="RNA_pol_sigma_r3/r4-like"/>
</dbReference>
<dbReference type="Pfam" id="PF07638">
    <property type="entry name" value="Sigma70_ECF"/>
    <property type="match status" value="1"/>
</dbReference>
<evidence type="ECO:0000256" key="2">
    <source>
        <dbReference type="ARBA" id="ARBA00023015"/>
    </source>
</evidence>
<evidence type="ECO:0000256" key="4">
    <source>
        <dbReference type="ARBA" id="ARBA00023163"/>
    </source>
</evidence>
<dbReference type="Proteomes" id="UP000588051">
    <property type="component" value="Unassembled WGS sequence"/>
</dbReference>
<reference evidence="6 7" key="1">
    <citation type="submission" date="2020-06" db="EMBL/GenBank/DDBJ databases">
        <authorList>
            <person name="Qiu C."/>
            <person name="Liu Z."/>
        </authorList>
    </citation>
    <scope>NUCLEOTIDE SEQUENCE [LARGE SCALE GENOMIC DNA]</scope>
    <source>
        <strain evidence="6 7">EM 1</strain>
    </source>
</reference>
<proteinExistence type="inferred from homology"/>
<sequence length="182" mass="20926">MDDFSSLCMQARAGDAHAAEQLMQRIYPELRQMARSRLRHSGHLTLLDTTALINEMWLRLNAVTHMQAADKHYFLGYAARAMRSIVIDYARRRKAERHGGDAEHVELESQLDLSNPDESELLRVHDALNELEQLDPRLAQVVELRYFAGLSEEQTADFLGVARRTVQRDWLKARALLFAALR</sequence>
<dbReference type="SUPFAM" id="SSF88946">
    <property type="entry name" value="Sigma2 domain of RNA polymerase sigma factors"/>
    <property type="match status" value="1"/>
</dbReference>
<evidence type="ECO:0000259" key="5">
    <source>
        <dbReference type="Pfam" id="PF07638"/>
    </source>
</evidence>
<dbReference type="GO" id="GO:0006352">
    <property type="term" value="P:DNA-templated transcription initiation"/>
    <property type="evidence" value="ECO:0007669"/>
    <property type="project" value="InterPro"/>
</dbReference>
<dbReference type="RefSeq" id="WP_176801656.1">
    <property type="nucleotide sequence ID" value="NZ_JABXYJ010000001.1"/>
</dbReference>
<dbReference type="GO" id="GO:0016987">
    <property type="term" value="F:sigma factor activity"/>
    <property type="evidence" value="ECO:0007669"/>
    <property type="project" value="UniProtKB-KW"/>
</dbReference>
<organism evidence="6 7">
    <name type="scientific">Undibacterium oligocarboniphilum</name>
    <dbReference type="NCBI Taxonomy" id="666702"/>
    <lineage>
        <taxon>Bacteria</taxon>
        <taxon>Pseudomonadati</taxon>
        <taxon>Pseudomonadota</taxon>
        <taxon>Betaproteobacteria</taxon>
        <taxon>Burkholderiales</taxon>
        <taxon>Oxalobacteraceae</taxon>
        <taxon>Undibacterium</taxon>
    </lineage>
</organism>
<dbReference type="NCBIfam" id="TIGR02999">
    <property type="entry name" value="Sig-70_X6"/>
    <property type="match status" value="1"/>
</dbReference>
<keyword evidence="2" id="KW-0805">Transcription regulation</keyword>
<dbReference type="InterPro" id="IPR013325">
    <property type="entry name" value="RNA_pol_sigma_r2"/>
</dbReference>
<feature type="domain" description="RNA polymerase sigma-70 ECF-like HTH" evidence="5">
    <location>
        <begin position="1"/>
        <end position="181"/>
    </location>
</feature>
<dbReference type="InterPro" id="IPR011517">
    <property type="entry name" value="RNA_pol_sigma70_ECF-like"/>
</dbReference>
<accession>A0A850QIZ0</accession>
<dbReference type="Gene3D" id="1.10.1740.10">
    <property type="match status" value="1"/>
</dbReference>
<dbReference type="PANTHER" id="PTHR43133:SF39">
    <property type="entry name" value="SIMILAR TO RNA POLYMERASE SIGMA-E FACTOR"/>
    <property type="match status" value="1"/>
</dbReference>
<dbReference type="AlphaFoldDB" id="A0A850QIZ0"/>
<dbReference type="NCBIfam" id="TIGR02937">
    <property type="entry name" value="sigma70-ECF"/>
    <property type="match status" value="1"/>
</dbReference>
<evidence type="ECO:0000256" key="3">
    <source>
        <dbReference type="ARBA" id="ARBA00023082"/>
    </source>
</evidence>
<evidence type="ECO:0000256" key="1">
    <source>
        <dbReference type="ARBA" id="ARBA00010641"/>
    </source>
</evidence>
<dbReference type="EMBL" id="JABXYJ010000001">
    <property type="protein sequence ID" value="NVO76374.1"/>
    <property type="molecule type" value="Genomic_DNA"/>
</dbReference>
<keyword evidence="4" id="KW-0804">Transcription</keyword>
<dbReference type="SUPFAM" id="SSF88659">
    <property type="entry name" value="Sigma3 and sigma4 domains of RNA polymerase sigma factors"/>
    <property type="match status" value="1"/>
</dbReference>
<dbReference type="InterPro" id="IPR014284">
    <property type="entry name" value="RNA_pol_sigma-70_dom"/>
</dbReference>
<evidence type="ECO:0000313" key="6">
    <source>
        <dbReference type="EMBL" id="NVO76374.1"/>
    </source>
</evidence>
<comment type="caution">
    <text evidence="6">The sequence shown here is derived from an EMBL/GenBank/DDBJ whole genome shotgun (WGS) entry which is preliminary data.</text>
</comment>
<comment type="similarity">
    <text evidence="1">Belongs to the sigma-70 factor family. ECF subfamily.</text>
</comment>
<dbReference type="InterPro" id="IPR039425">
    <property type="entry name" value="RNA_pol_sigma-70-like"/>
</dbReference>
<dbReference type="InterPro" id="IPR036388">
    <property type="entry name" value="WH-like_DNA-bd_sf"/>
</dbReference>
<keyword evidence="7" id="KW-1185">Reference proteome</keyword>
<protein>
    <submittedName>
        <fullName evidence="6">Sigma-70 family RNA polymerase sigma factor</fullName>
    </submittedName>
</protein>